<feature type="region of interest" description="Disordered" evidence="1">
    <location>
        <begin position="188"/>
        <end position="214"/>
    </location>
</feature>
<sequence>MHSIYGASEYKHKLELTPANILGKALQFRKYRVKNPLSITFRRCIEEMITSGQYIPGFRWLTTAKISKLRAKRIWHACTSPESVEVPDMEAIFFGVKTATRYFENQEEKMTTGNQDAKIDEDRELGGHSRPADDDGELAADDCESTPAHDEEASTIPVVELDKAVNNGADLETLCHALLEAGFAVVPDDEQYNDNPGPSIQRAENRPPTDESSESTIAATIKFEIQQATNKLATRQGIGPIDPSEYLEELALSRKATEDQGHFVNRKRFP</sequence>
<name>A0ABD1YJQ4_9MARC</name>
<feature type="region of interest" description="Disordered" evidence="1">
    <location>
        <begin position="105"/>
        <end position="153"/>
    </location>
</feature>
<evidence type="ECO:0000313" key="2">
    <source>
        <dbReference type="EMBL" id="KAL2629692.1"/>
    </source>
</evidence>
<comment type="caution">
    <text evidence="2">The sequence shown here is derived from an EMBL/GenBank/DDBJ whole genome shotgun (WGS) entry which is preliminary data.</text>
</comment>
<reference evidence="2 3" key="1">
    <citation type="submission" date="2024-09" db="EMBL/GenBank/DDBJ databases">
        <title>Chromosome-scale assembly of Riccia fluitans.</title>
        <authorList>
            <person name="Paukszto L."/>
            <person name="Sawicki J."/>
            <person name="Karawczyk K."/>
            <person name="Piernik-Szablinska J."/>
            <person name="Szczecinska M."/>
            <person name="Mazdziarz M."/>
        </authorList>
    </citation>
    <scope>NUCLEOTIDE SEQUENCE [LARGE SCALE GENOMIC DNA]</scope>
    <source>
        <strain evidence="2">Rf_01</strain>
        <tissue evidence="2">Aerial parts of the thallus</tissue>
    </source>
</reference>
<dbReference type="EMBL" id="JBHFFA010000004">
    <property type="protein sequence ID" value="KAL2629692.1"/>
    <property type="molecule type" value="Genomic_DNA"/>
</dbReference>
<keyword evidence="3" id="KW-1185">Reference proteome</keyword>
<dbReference type="Proteomes" id="UP001605036">
    <property type="component" value="Unassembled WGS sequence"/>
</dbReference>
<feature type="compositionally biased region" description="Acidic residues" evidence="1">
    <location>
        <begin position="134"/>
        <end position="144"/>
    </location>
</feature>
<gene>
    <name evidence="2" type="ORF">R1flu_014378</name>
</gene>
<evidence type="ECO:0000313" key="3">
    <source>
        <dbReference type="Proteomes" id="UP001605036"/>
    </source>
</evidence>
<accession>A0ABD1YJQ4</accession>
<evidence type="ECO:0000256" key="1">
    <source>
        <dbReference type="SAM" id="MobiDB-lite"/>
    </source>
</evidence>
<feature type="compositionally biased region" description="Basic and acidic residues" evidence="1">
    <location>
        <begin position="117"/>
        <end position="133"/>
    </location>
</feature>
<proteinExistence type="predicted"/>
<dbReference type="AlphaFoldDB" id="A0ABD1YJQ4"/>
<organism evidence="2 3">
    <name type="scientific">Riccia fluitans</name>
    <dbReference type="NCBI Taxonomy" id="41844"/>
    <lineage>
        <taxon>Eukaryota</taxon>
        <taxon>Viridiplantae</taxon>
        <taxon>Streptophyta</taxon>
        <taxon>Embryophyta</taxon>
        <taxon>Marchantiophyta</taxon>
        <taxon>Marchantiopsida</taxon>
        <taxon>Marchantiidae</taxon>
        <taxon>Marchantiales</taxon>
        <taxon>Ricciaceae</taxon>
        <taxon>Riccia</taxon>
    </lineage>
</organism>
<protein>
    <submittedName>
        <fullName evidence="2">Uncharacterized protein</fullName>
    </submittedName>
</protein>